<dbReference type="PANTHER" id="PTHR38926">
    <property type="entry name" value="F-BOX DOMAIN CONTAINING PROTEIN, EXPRESSED"/>
    <property type="match status" value="1"/>
</dbReference>
<comment type="caution">
    <text evidence="3">The sequence shown here is derived from an EMBL/GenBank/DDBJ whole genome shotgun (WGS) entry which is preliminary data.</text>
</comment>
<dbReference type="InterPro" id="IPR036047">
    <property type="entry name" value="F-box-like_dom_sf"/>
</dbReference>
<gene>
    <name evidence="3" type="ORF">pipiens_009975</name>
</gene>
<dbReference type="InterPro" id="IPR001810">
    <property type="entry name" value="F-box_dom"/>
</dbReference>
<dbReference type="SMART" id="SM00256">
    <property type="entry name" value="FBOX"/>
    <property type="match status" value="2"/>
</dbReference>
<proteinExistence type="predicted"/>
<dbReference type="Pfam" id="PF12937">
    <property type="entry name" value="F-box-like"/>
    <property type="match status" value="1"/>
</dbReference>
<evidence type="ECO:0000313" key="3">
    <source>
        <dbReference type="EMBL" id="KAL1397152.1"/>
    </source>
</evidence>
<organism evidence="3 4">
    <name type="scientific">Culex pipiens pipiens</name>
    <name type="common">Northern house mosquito</name>
    <dbReference type="NCBI Taxonomy" id="38569"/>
    <lineage>
        <taxon>Eukaryota</taxon>
        <taxon>Metazoa</taxon>
        <taxon>Ecdysozoa</taxon>
        <taxon>Arthropoda</taxon>
        <taxon>Hexapoda</taxon>
        <taxon>Insecta</taxon>
        <taxon>Pterygota</taxon>
        <taxon>Neoptera</taxon>
        <taxon>Endopterygota</taxon>
        <taxon>Diptera</taxon>
        <taxon>Nematocera</taxon>
        <taxon>Culicoidea</taxon>
        <taxon>Culicidae</taxon>
        <taxon>Culicinae</taxon>
        <taxon>Culicini</taxon>
        <taxon>Culex</taxon>
        <taxon>Culex</taxon>
    </lineage>
</organism>
<evidence type="ECO:0000256" key="1">
    <source>
        <dbReference type="SAM" id="MobiDB-lite"/>
    </source>
</evidence>
<name>A0ABD1DBV2_CULPP</name>
<accession>A0ABD1DBV2</accession>
<evidence type="ECO:0000313" key="4">
    <source>
        <dbReference type="Proteomes" id="UP001562425"/>
    </source>
</evidence>
<dbReference type="Gene3D" id="1.20.1280.50">
    <property type="match status" value="1"/>
</dbReference>
<dbReference type="InterPro" id="IPR032675">
    <property type="entry name" value="LRR_dom_sf"/>
</dbReference>
<dbReference type="AlphaFoldDB" id="A0ABD1DBV2"/>
<protein>
    <recommendedName>
        <fullName evidence="2">F-box domain-containing protein</fullName>
    </recommendedName>
</protein>
<feature type="domain" description="F-box" evidence="2">
    <location>
        <begin position="63"/>
        <end position="110"/>
    </location>
</feature>
<keyword evidence="4" id="KW-1185">Reference proteome</keyword>
<dbReference type="CDD" id="cd09917">
    <property type="entry name" value="F-box_SF"/>
    <property type="match status" value="1"/>
</dbReference>
<dbReference type="PROSITE" id="PS50181">
    <property type="entry name" value="FBOX"/>
    <property type="match status" value="1"/>
</dbReference>
<dbReference type="PANTHER" id="PTHR38926:SF64">
    <property type="entry name" value="F-BOX DOMAIN-CONTAINING PROTEIN"/>
    <property type="match status" value="1"/>
</dbReference>
<feature type="compositionally biased region" description="Polar residues" evidence="1">
    <location>
        <begin position="620"/>
        <end position="633"/>
    </location>
</feature>
<reference evidence="3 4" key="1">
    <citation type="submission" date="2024-05" db="EMBL/GenBank/DDBJ databases">
        <title>Culex pipiens pipiens assembly and annotation.</title>
        <authorList>
            <person name="Alout H."/>
            <person name="Durand T."/>
        </authorList>
    </citation>
    <scope>NUCLEOTIDE SEQUENCE [LARGE SCALE GENOMIC DNA]</scope>
    <source>
        <strain evidence="3">HA-2024</strain>
        <tissue evidence="3">Whole body</tissue>
    </source>
</reference>
<evidence type="ECO:0000259" key="2">
    <source>
        <dbReference type="PROSITE" id="PS50181"/>
    </source>
</evidence>
<dbReference type="SUPFAM" id="SSF81383">
    <property type="entry name" value="F-box domain"/>
    <property type="match status" value="1"/>
</dbReference>
<feature type="region of interest" description="Disordered" evidence="1">
    <location>
        <begin position="606"/>
        <end position="633"/>
    </location>
</feature>
<dbReference type="Proteomes" id="UP001562425">
    <property type="component" value="Unassembled WGS sequence"/>
</dbReference>
<sequence>MATEALLREFRTDMVRSFEAVTVRIDSVEQQLRALTGLIRSLRPSASKKRRKARAKTLQPEDNSINAIVPGEVLEHIFAYLPGGEFMKMRAVCRRWRQVVDGCPALMQRARIVFPSDIVMDGEFLVDFTLPVGGATFKSNSITRVDLWWTLIGQELVCLKLKGCTIAWETLTRMLRQTPKLKKLELASNLVISDEVAPIELNQLEELTIYSSFVMQILRCPRLKRLNCWAEDEPVAYFLPIAQDTLEKLSVTLTLDVLNALISLKHLTELELRLETGLEDYWYFLERISEAMPKLKRLSISTLCESHEFSRPLKIAYLNKLTQLEYFKADGSFPCVGMLDFTDLNHPTLKELSFSNIYFFTDSFTQCLAKTPNIQNITLRSCKFENGLDLCTALNHVHRSLRYLQIENVPPSSFSEPHLNRFDALTCVRLGFLDESQQFYLALFRACPRVELVQLTSMPAVDDEVVLVLCQSAPRLKFLALSECAVTERSVGHIVSGDCPALEKFAVDRFCRLTAAAYRGLDNVGRHDHELGARFENQTMADEPCPNCCYQDHPLGVPVVTCSGPCGERRFHAFCEDLTRSSLAALREQPGMNCCGGEVERSFRSRRRPSVRKRTVEDGNVSTSTALDSTETSGELTPQFESALWPVLVRNVCEFLSVAEFMGLRLVCSEWKQIVDGSERLMARCQIRMAGDVDRDYQPKWLPPVRGVAFGEGTILSVGPWWTLVGERLSGLVLGNCRITMGTLLGLLKQTPELRSLQLGSGILPSGGKSLTNVQLDQLEELKISRCTNCDVLLQLVCPKLKQFESRTGSTKVARFLKTVTTLEQLVTVYTEEISTAIVELKQLKQVNMQFILSPASLQESLAKIAQAIPSLQSLKFSCSWEQPEAGRSVDLASLQPLTSLQSLLICGPYGSGSRSIDFNQLAHPTLQRLCLSRLRFPESLPRYLSSAANLHSVSLRGCQFNDWNELFSSLPPTLTRLEIMDCEVHRNDDFMPDYFDRLESLKISTSNLTKTQLKTLLQLCPNVRQLHLYGLAVDDEVMAVLARKAKRLRVLALSKCDVSDAGVATLVDSSCHRLVRFAVVDCAAVSSELMAQLDDADGHQPALVNGNWNADDFYC</sequence>
<dbReference type="Pfam" id="PF00646">
    <property type="entry name" value="F-box"/>
    <property type="match status" value="1"/>
</dbReference>
<dbReference type="EMBL" id="JBEHCU010006423">
    <property type="protein sequence ID" value="KAL1397152.1"/>
    <property type="molecule type" value="Genomic_DNA"/>
</dbReference>
<dbReference type="Gene3D" id="3.80.10.10">
    <property type="entry name" value="Ribonuclease Inhibitor"/>
    <property type="match status" value="4"/>
</dbReference>
<dbReference type="SUPFAM" id="SSF52047">
    <property type="entry name" value="RNI-like"/>
    <property type="match status" value="2"/>
</dbReference>